<comment type="caution">
    <text evidence="1">The sequence shown here is derived from an EMBL/GenBank/DDBJ whole genome shotgun (WGS) entry which is preliminary data.</text>
</comment>
<dbReference type="Proteomes" id="UP000828941">
    <property type="component" value="Chromosome 7"/>
</dbReference>
<accession>A0ACB9N937</accession>
<keyword evidence="2" id="KW-1185">Reference proteome</keyword>
<gene>
    <name evidence="1" type="ORF">L6164_017606</name>
</gene>
<reference evidence="1 2" key="1">
    <citation type="journal article" date="2022" name="DNA Res.">
        <title>Chromosomal-level genome assembly of the orchid tree Bauhinia variegata (Leguminosae; Cercidoideae) supports the allotetraploid origin hypothesis of Bauhinia.</title>
        <authorList>
            <person name="Zhong Y."/>
            <person name="Chen Y."/>
            <person name="Zheng D."/>
            <person name="Pang J."/>
            <person name="Liu Y."/>
            <person name="Luo S."/>
            <person name="Meng S."/>
            <person name="Qian L."/>
            <person name="Wei D."/>
            <person name="Dai S."/>
            <person name="Zhou R."/>
        </authorList>
    </citation>
    <scope>NUCLEOTIDE SEQUENCE [LARGE SCALE GENOMIC DNA]</scope>
    <source>
        <strain evidence="1">BV-YZ2020</strain>
    </source>
</reference>
<dbReference type="EMBL" id="CM039432">
    <property type="protein sequence ID" value="KAI4332721.1"/>
    <property type="molecule type" value="Genomic_DNA"/>
</dbReference>
<name>A0ACB9N937_BAUVA</name>
<evidence type="ECO:0000313" key="2">
    <source>
        <dbReference type="Proteomes" id="UP000828941"/>
    </source>
</evidence>
<proteinExistence type="predicted"/>
<protein>
    <submittedName>
        <fullName evidence="1">Uncharacterized protein</fullName>
    </submittedName>
</protein>
<sequence>MHHDCVPPIIHRDISSKNILLCCNLEAHISDFGTARFLKNDSSEWTTFAGTFGYAAPELAYTMAATKKCDIYSFGVLVLEVVMGKHPGDIISRIQTHTDHSISFVHLLDPRLSSPTSQGTLNDLSTIIKVAMSCLCAKPEYRPTMRSIAQVFETEADDPTTLLSP</sequence>
<evidence type="ECO:0000313" key="1">
    <source>
        <dbReference type="EMBL" id="KAI4332721.1"/>
    </source>
</evidence>
<organism evidence="1 2">
    <name type="scientific">Bauhinia variegata</name>
    <name type="common">Purple orchid tree</name>
    <name type="synonym">Phanera variegata</name>
    <dbReference type="NCBI Taxonomy" id="167791"/>
    <lineage>
        <taxon>Eukaryota</taxon>
        <taxon>Viridiplantae</taxon>
        <taxon>Streptophyta</taxon>
        <taxon>Embryophyta</taxon>
        <taxon>Tracheophyta</taxon>
        <taxon>Spermatophyta</taxon>
        <taxon>Magnoliopsida</taxon>
        <taxon>eudicotyledons</taxon>
        <taxon>Gunneridae</taxon>
        <taxon>Pentapetalae</taxon>
        <taxon>rosids</taxon>
        <taxon>fabids</taxon>
        <taxon>Fabales</taxon>
        <taxon>Fabaceae</taxon>
        <taxon>Cercidoideae</taxon>
        <taxon>Cercideae</taxon>
        <taxon>Bauhiniinae</taxon>
        <taxon>Bauhinia</taxon>
    </lineage>
</organism>